<organism evidence="1 2">
    <name type="scientific">Caerostris darwini</name>
    <dbReference type="NCBI Taxonomy" id="1538125"/>
    <lineage>
        <taxon>Eukaryota</taxon>
        <taxon>Metazoa</taxon>
        <taxon>Ecdysozoa</taxon>
        <taxon>Arthropoda</taxon>
        <taxon>Chelicerata</taxon>
        <taxon>Arachnida</taxon>
        <taxon>Araneae</taxon>
        <taxon>Araneomorphae</taxon>
        <taxon>Entelegynae</taxon>
        <taxon>Araneoidea</taxon>
        <taxon>Araneidae</taxon>
        <taxon>Caerostris</taxon>
    </lineage>
</organism>
<dbReference type="Proteomes" id="UP001054837">
    <property type="component" value="Unassembled WGS sequence"/>
</dbReference>
<name>A0AAV4RFM2_9ARAC</name>
<accession>A0AAV4RFM2</accession>
<protein>
    <submittedName>
        <fullName evidence="1">Uncharacterized protein</fullName>
    </submittedName>
</protein>
<keyword evidence="2" id="KW-1185">Reference proteome</keyword>
<dbReference type="EMBL" id="BPLQ01006046">
    <property type="protein sequence ID" value="GIY19491.1"/>
    <property type="molecule type" value="Genomic_DNA"/>
</dbReference>
<sequence length="87" mass="9963">METALSRVYHEGVPECTTLHPHFANQIWAKRLRIFTFLLELTRRTIRFADLWSSTLPQALKLSVRQKCCKVPDKAAPGTLIFTCDSS</sequence>
<proteinExistence type="predicted"/>
<reference evidence="1 2" key="1">
    <citation type="submission" date="2021-06" db="EMBL/GenBank/DDBJ databases">
        <title>Caerostris darwini draft genome.</title>
        <authorList>
            <person name="Kono N."/>
            <person name="Arakawa K."/>
        </authorList>
    </citation>
    <scope>NUCLEOTIDE SEQUENCE [LARGE SCALE GENOMIC DNA]</scope>
</reference>
<dbReference type="AlphaFoldDB" id="A0AAV4RFM2"/>
<comment type="caution">
    <text evidence="1">The sequence shown here is derived from an EMBL/GenBank/DDBJ whole genome shotgun (WGS) entry which is preliminary data.</text>
</comment>
<evidence type="ECO:0000313" key="2">
    <source>
        <dbReference type="Proteomes" id="UP001054837"/>
    </source>
</evidence>
<evidence type="ECO:0000313" key="1">
    <source>
        <dbReference type="EMBL" id="GIY19491.1"/>
    </source>
</evidence>
<gene>
    <name evidence="1" type="ORF">CDAR_528061</name>
</gene>